<name>A0A4U9WCY6_SERFO</name>
<accession>A0A4U9WCY6</accession>
<protein>
    <submittedName>
        <fullName evidence="1">Uncharacterized protein</fullName>
    </submittedName>
</protein>
<gene>
    <name evidence="1" type="ORF">NCTC12965_07229</name>
</gene>
<evidence type="ECO:0000313" key="1">
    <source>
        <dbReference type="EMBL" id="VTR56776.1"/>
    </source>
</evidence>
<proteinExistence type="predicted"/>
<organism evidence="1">
    <name type="scientific">Serratia fonticola</name>
    <dbReference type="NCBI Taxonomy" id="47917"/>
    <lineage>
        <taxon>Bacteria</taxon>
        <taxon>Pseudomonadati</taxon>
        <taxon>Pseudomonadota</taxon>
        <taxon>Gammaproteobacteria</taxon>
        <taxon>Enterobacterales</taxon>
        <taxon>Yersiniaceae</taxon>
        <taxon>Serratia</taxon>
    </lineage>
</organism>
<reference evidence="1" key="1">
    <citation type="submission" date="2019-05" db="EMBL/GenBank/DDBJ databases">
        <authorList>
            <consortium name="Pathogen Informatics"/>
        </authorList>
    </citation>
    <scope>NUCLEOTIDE SEQUENCE [LARGE SCALE GENOMIC DNA]</scope>
    <source>
        <strain evidence="1">NCTC12965</strain>
    </source>
</reference>
<dbReference type="AlphaFoldDB" id="A0A4U9WCY6"/>
<sequence>MPMGRPSPRRLIIRSTALTGPIIMRVNSTTKQHADQEQQQRLPAKVLATLGDRLLQLLPTGKDHGAGGLDHFGVGM</sequence>
<dbReference type="EMBL" id="CABEEZ010000136">
    <property type="protein sequence ID" value="VTR56776.1"/>
    <property type="molecule type" value="Genomic_DNA"/>
</dbReference>